<feature type="chain" id="PRO_5046830529" evidence="2">
    <location>
        <begin position="19"/>
        <end position="601"/>
    </location>
</feature>
<feature type="signal peptide" evidence="2">
    <location>
        <begin position="1"/>
        <end position="18"/>
    </location>
</feature>
<evidence type="ECO:0000313" key="5">
    <source>
        <dbReference type="Proteomes" id="UP001589832"/>
    </source>
</evidence>
<protein>
    <submittedName>
        <fullName evidence="4">T9SS type A sorting domain-containing protein</fullName>
    </submittedName>
</protein>
<sequence>MKYSLIACLMLCFSMASAQLSVRNNAFVYVNDQVLYVEDDVNLEEATAKLYLRSESQLLQGAGTTGNSGIGELSVYQDGTVNQWAYNYWCSPVGGILSNTSGNNDYRINQLDDPLLATASTIDSNNSAFTAAYNGTASPLLISTRWLWTYVSSSAYADWIFAGDTGDINPGLGFTMKGNGTASTGNTTYDFRGKPNNGTMANPVAAGDFTLVGNPYPSAMDSAAFIHDTQNQAAITGTLFYWEQDASTSQTQTHVLQEYVGGYSEFTINSSGVIISNTPAVFFTYDEQDNMYSLPPGPPASGTKMAQRYIPIGQGFMVEGRVGTTGTVRAKNEHRAYVKEGAQSYFFRNANVTNTDTGEIQFQENGLPIVPSDYKRFRVNVDFSVNQSQYTRQLLLNFHDTATAGFDYGLELSRSDNHASDTYFTLDNKAYSAQAYPFEQALVIPLNVDIEQQQPLRFRIFDIQNFDDSQGIYIHDIENEIYVNLRDQDYELNIDPGTYTDRFEIVFTPGQSLGVDDFEVSKLTVIQNNGIHQLAVLNPNGLDIKSIEVFDVAGKRMLNSQYDVVSNRYELSTVDLSDGVYIVNVTSNTNTVKSEKVIVKN</sequence>
<dbReference type="EMBL" id="JBHLTQ010000005">
    <property type="protein sequence ID" value="MFC0604838.1"/>
    <property type="molecule type" value="Genomic_DNA"/>
</dbReference>
<evidence type="ECO:0000256" key="2">
    <source>
        <dbReference type="SAM" id="SignalP"/>
    </source>
</evidence>
<organism evidence="4 5">
    <name type="scientific">Winogradskyella pulchriflava</name>
    <dbReference type="NCBI Taxonomy" id="1110688"/>
    <lineage>
        <taxon>Bacteria</taxon>
        <taxon>Pseudomonadati</taxon>
        <taxon>Bacteroidota</taxon>
        <taxon>Flavobacteriia</taxon>
        <taxon>Flavobacteriales</taxon>
        <taxon>Flavobacteriaceae</taxon>
        <taxon>Winogradskyella</taxon>
    </lineage>
</organism>
<proteinExistence type="predicted"/>
<keyword evidence="5" id="KW-1185">Reference proteome</keyword>
<dbReference type="InterPro" id="IPR026444">
    <property type="entry name" value="Secre_tail"/>
</dbReference>
<evidence type="ECO:0000259" key="3">
    <source>
        <dbReference type="Pfam" id="PF18962"/>
    </source>
</evidence>
<evidence type="ECO:0000256" key="1">
    <source>
        <dbReference type="ARBA" id="ARBA00022729"/>
    </source>
</evidence>
<evidence type="ECO:0000313" key="4">
    <source>
        <dbReference type="EMBL" id="MFC0604838.1"/>
    </source>
</evidence>
<feature type="domain" description="Secretion system C-terminal sorting" evidence="3">
    <location>
        <begin position="542"/>
        <end position="599"/>
    </location>
</feature>
<gene>
    <name evidence="4" type="ORF">ACFFGA_09770</name>
</gene>
<dbReference type="NCBIfam" id="TIGR04183">
    <property type="entry name" value="Por_Secre_tail"/>
    <property type="match status" value="1"/>
</dbReference>
<dbReference type="Proteomes" id="UP001589832">
    <property type="component" value="Unassembled WGS sequence"/>
</dbReference>
<accession>A0ABV6Q989</accession>
<dbReference type="RefSeq" id="WP_386063167.1">
    <property type="nucleotide sequence ID" value="NZ_JBHLTQ010000005.1"/>
</dbReference>
<dbReference type="Pfam" id="PF18962">
    <property type="entry name" value="Por_Secre_tail"/>
    <property type="match status" value="1"/>
</dbReference>
<reference evidence="4 5" key="1">
    <citation type="submission" date="2024-09" db="EMBL/GenBank/DDBJ databases">
        <authorList>
            <person name="Sun Q."/>
            <person name="Mori K."/>
        </authorList>
    </citation>
    <scope>NUCLEOTIDE SEQUENCE [LARGE SCALE GENOMIC DNA]</scope>
    <source>
        <strain evidence="4 5">NCAIM B.02481</strain>
    </source>
</reference>
<name>A0ABV6Q989_9FLAO</name>
<keyword evidence="1 2" id="KW-0732">Signal</keyword>
<comment type="caution">
    <text evidence="4">The sequence shown here is derived from an EMBL/GenBank/DDBJ whole genome shotgun (WGS) entry which is preliminary data.</text>
</comment>